<dbReference type="RefSeq" id="XP_040724104.1">
    <property type="nucleotide sequence ID" value="XM_040870612.1"/>
</dbReference>
<feature type="compositionally biased region" description="Basic and acidic residues" evidence="1">
    <location>
        <begin position="718"/>
        <end position="727"/>
    </location>
</feature>
<feature type="compositionally biased region" description="Low complexity" evidence="1">
    <location>
        <begin position="751"/>
        <end position="762"/>
    </location>
</feature>
<dbReference type="GeneID" id="63787211"/>
<reference evidence="2 3" key="1">
    <citation type="submission" date="2016-07" db="EMBL/GenBank/DDBJ databases">
        <title>Pervasive Adenine N6-methylation of Active Genes in Fungi.</title>
        <authorList>
            <consortium name="DOE Joint Genome Institute"/>
            <person name="Mondo S.J."/>
            <person name="Dannebaum R.O."/>
            <person name="Kuo R.C."/>
            <person name="Labutti K."/>
            <person name="Haridas S."/>
            <person name="Kuo A."/>
            <person name="Salamov A."/>
            <person name="Ahrendt S.R."/>
            <person name="Lipzen A."/>
            <person name="Sullivan W."/>
            <person name="Andreopoulos W.B."/>
            <person name="Clum A."/>
            <person name="Lindquist E."/>
            <person name="Daum C."/>
            <person name="Ramamoorthy G.K."/>
            <person name="Gryganskyi A."/>
            <person name="Culley D."/>
            <person name="Magnuson J.K."/>
            <person name="James T.Y."/>
            <person name="O'Malley M.A."/>
            <person name="Stajich J.E."/>
            <person name="Spatafora J.W."/>
            <person name="Visel A."/>
            <person name="Grigoriev I.V."/>
        </authorList>
    </citation>
    <scope>NUCLEOTIDE SEQUENCE [LARGE SCALE GENOMIC DNA]</scope>
    <source>
        <strain evidence="2 3">12-1054</strain>
    </source>
</reference>
<feature type="region of interest" description="Disordered" evidence="1">
    <location>
        <begin position="705"/>
        <end position="778"/>
    </location>
</feature>
<accession>A0A1Y2F7S3</accession>
<protein>
    <submittedName>
        <fullName evidence="2">Uncharacterized protein</fullName>
    </submittedName>
</protein>
<feature type="region of interest" description="Disordered" evidence="1">
    <location>
        <begin position="294"/>
        <end position="377"/>
    </location>
</feature>
<keyword evidence="3" id="KW-1185">Reference proteome</keyword>
<feature type="region of interest" description="Disordered" evidence="1">
    <location>
        <begin position="435"/>
        <end position="507"/>
    </location>
</feature>
<evidence type="ECO:0000313" key="3">
    <source>
        <dbReference type="Proteomes" id="UP000193685"/>
    </source>
</evidence>
<feature type="compositionally biased region" description="Polar residues" evidence="1">
    <location>
        <begin position="483"/>
        <end position="498"/>
    </location>
</feature>
<feature type="compositionally biased region" description="Basic residues" evidence="1">
    <location>
        <begin position="346"/>
        <end position="355"/>
    </location>
</feature>
<comment type="caution">
    <text evidence="2">The sequence shown here is derived from an EMBL/GenBank/DDBJ whole genome shotgun (WGS) entry which is preliminary data.</text>
</comment>
<organism evidence="2 3">
    <name type="scientific">Protomyces lactucae-debilis</name>
    <dbReference type="NCBI Taxonomy" id="2754530"/>
    <lineage>
        <taxon>Eukaryota</taxon>
        <taxon>Fungi</taxon>
        <taxon>Dikarya</taxon>
        <taxon>Ascomycota</taxon>
        <taxon>Taphrinomycotina</taxon>
        <taxon>Taphrinomycetes</taxon>
        <taxon>Taphrinales</taxon>
        <taxon>Protomycetaceae</taxon>
        <taxon>Protomyces</taxon>
    </lineage>
</organism>
<gene>
    <name evidence="2" type="ORF">BCR37DRAFT_388345</name>
</gene>
<feature type="region of interest" description="Disordered" evidence="1">
    <location>
        <begin position="646"/>
        <end position="668"/>
    </location>
</feature>
<evidence type="ECO:0000256" key="1">
    <source>
        <dbReference type="SAM" id="MobiDB-lite"/>
    </source>
</evidence>
<dbReference type="Proteomes" id="UP000193685">
    <property type="component" value="Unassembled WGS sequence"/>
</dbReference>
<feature type="compositionally biased region" description="Acidic residues" evidence="1">
    <location>
        <begin position="362"/>
        <end position="371"/>
    </location>
</feature>
<feature type="region of interest" description="Disordered" evidence="1">
    <location>
        <begin position="521"/>
        <end position="562"/>
    </location>
</feature>
<proteinExistence type="predicted"/>
<dbReference type="EMBL" id="MCFI01000014">
    <property type="protein sequence ID" value="ORY79970.1"/>
    <property type="molecule type" value="Genomic_DNA"/>
</dbReference>
<sequence>MIVEPPRSRTVLEHALLREPHAWQADMLRGKHTTGRAQEEFLLALSIVRDLAVDQGTALRALAEATAVYADLIASRTDYKQNALGSAQIQVMCLVHASESFESLAESQIQLASSMAKAFEPANKLVSKYFNDLANAERVLEDKCDLEHKRVERSRAKGVIAEAKQNLLLLKQDHLHFFSARLAEVDLILTRSSATVASRLYTNLSDAMQKAGAANGLTGLEKWSLFLDSMQSKRQQTKHCSLGPADLGGDKDTDRIMSLKQFINEERKVAQDLPITRWRSSIVGHLERIASDDSVARDGESTMSTFEPVVRPGPDLTVEHESNAPAVHSASASINQVDGDTSTTRSARRRAKMRASRLDSDVLPEAEEDASESGQLDGLKQMQEMVPDIQFSGSANASRASLPIPSVTKSLAKKHMSMSAMSYVQNSSESLDLAKVPSMPATSPDKRRQSQHPPPLVPTPSFSQRDLPKFAPQSRQVEEHADGQQSPTSVQNRQASPSSKHRKRLSKFPGGLKLYRLFTRPSGRMKKERRQSIFGRKVVQSPDSGTEPLPYHRSAHADASASTTTLDGFLSFQHLRQQTSKPQTAHGDSSRRISMLPISPPRPVSATAAQPRSRLSLAVDTEDHGETQWVTKKIMKKQDASLRSFSSASIKRVSGATKQEEDTGKLGSPLVQTTIRQCNASTPSDSTGLIEAMTNRSETGVVDIVLAADSAPQQDVTDEAKEPEPDSSRVSPKPSDGEKKTPAGSVRSVDTKPLPKTTGLTPAPSPNIQAYQPGPNRF</sequence>
<evidence type="ECO:0000313" key="2">
    <source>
        <dbReference type="EMBL" id="ORY79970.1"/>
    </source>
</evidence>
<feature type="region of interest" description="Disordered" evidence="1">
    <location>
        <begin position="577"/>
        <end position="610"/>
    </location>
</feature>
<feature type="compositionally biased region" description="Polar residues" evidence="1">
    <location>
        <begin position="330"/>
        <end position="340"/>
    </location>
</feature>
<name>A0A1Y2F7S3_PROLT</name>
<dbReference type="AlphaFoldDB" id="A0A1Y2F7S3"/>
<feature type="compositionally biased region" description="Polar residues" evidence="1">
    <location>
        <begin position="577"/>
        <end position="587"/>
    </location>
</feature>